<gene>
    <name evidence="1" type="ORF">CFBP5507_07720</name>
</gene>
<dbReference type="OrthoDB" id="7872744at2"/>
<evidence type="ECO:0000313" key="1">
    <source>
        <dbReference type="EMBL" id="UYZ06153.1"/>
    </source>
</evidence>
<accession>A0A4Z1RB03</accession>
<name>A0A4Z1RB03_9HYPH</name>
<sequence>MRVRGVAVGIAMVMLNGCQSASVGEMWASARPANSGEKAVIIEGMRQFLRDPYSVRDVEISQVVTSKAVGGNVRQVCVRGNAKNAYGGYTGKQTYLVYIGDNGQITHADQGPSMSVVCSRLSFIPFPEAVNRLQRL</sequence>
<proteinExistence type="predicted"/>
<dbReference type="RefSeq" id="WP_137410537.1">
    <property type="nucleotide sequence ID" value="NZ_CP109968.1"/>
</dbReference>
<dbReference type="Proteomes" id="UP000298735">
    <property type="component" value="Chromosome Circular"/>
</dbReference>
<organism evidence="1 2">
    <name type="scientific">Agrobacterium salinitolerans</name>
    <dbReference type="NCBI Taxonomy" id="1183413"/>
    <lineage>
        <taxon>Bacteria</taxon>
        <taxon>Pseudomonadati</taxon>
        <taxon>Pseudomonadota</taxon>
        <taxon>Alphaproteobacteria</taxon>
        <taxon>Hyphomicrobiales</taxon>
        <taxon>Rhizobiaceae</taxon>
        <taxon>Rhizobium/Agrobacterium group</taxon>
        <taxon>Agrobacterium</taxon>
    </lineage>
</organism>
<evidence type="ECO:0000313" key="2">
    <source>
        <dbReference type="Proteomes" id="UP000298735"/>
    </source>
</evidence>
<dbReference type="EMBL" id="CP109968">
    <property type="protein sequence ID" value="UYZ06153.1"/>
    <property type="molecule type" value="Genomic_DNA"/>
</dbReference>
<reference evidence="1" key="1">
    <citation type="submission" date="2022-10" db="EMBL/GenBank/DDBJ databases">
        <title>Complete genome sequence of Agrobacterium salinitolerans CFBP5507.</title>
        <authorList>
            <person name="Tchabashvili S."/>
            <person name="Yen H.-C."/>
            <person name="Haryono M."/>
            <person name="Lin Y.-C."/>
            <person name="Lai E.-M."/>
            <person name="Kuo C.-H."/>
        </authorList>
    </citation>
    <scope>NUCLEOTIDE SEQUENCE</scope>
    <source>
        <strain evidence="1">CFBP5507</strain>
    </source>
</reference>
<dbReference type="KEGG" id="asal:CFBP5507_07720"/>
<dbReference type="AlphaFoldDB" id="A0A4Z1RB03"/>
<protein>
    <submittedName>
        <fullName evidence="1">Uncharacterized protein</fullName>
    </submittedName>
</protein>